<comment type="caution">
    <text evidence="7">The sequence shown here is derived from an EMBL/GenBank/DDBJ whole genome shotgun (WGS) entry which is preliminary data.</text>
</comment>
<evidence type="ECO:0000256" key="3">
    <source>
        <dbReference type="ARBA" id="ARBA00022989"/>
    </source>
</evidence>
<proteinExistence type="predicted"/>
<feature type="transmembrane region" description="Helical" evidence="5">
    <location>
        <begin position="64"/>
        <end position="82"/>
    </location>
</feature>
<keyword evidence="4 5" id="KW-0472">Membrane</keyword>
<evidence type="ECO:0000259" key="6">
    <source>
        <dbReference type="Pfam" id="PF01061"/>
    </source>
</evidence>
<comment type="subcellular location">
    <subcellularLocation>
        <location evidence="1">Membrane</location>
        <topology evidence="1">Multi-pass membrane protein</topology>
    </subcellularLocation>
</comment>
<accession>A0A438KG69</accession>
<dbReference type="PANTHER" id="PTHR48040">
    <property type="entry name" value="PLEIOTROPIC DRUG RESISTANCE PROTEIN 1-LIKE ISOFORM X1"/>
    <property type="match status" value="1"/>
</dbReference>
<name>A0A438KG69_VITVI</name>
<feature type="domain" description="ABC-2 type transporter transmembrane" evidence="6">
    <location>
        <begin position="11"/>
        <end position="70"/>
    </location>
</feature>
<keyword evidence="3 5" id="KW-1133">Transmembrane helix</keyword>
<sequence length="183" mass="20470">MKFKLHAILETDKQQDLMNVLGATNAAIVFLGFTNASAVQSVVATERTVFYRGRTAGMYSELSYAFAQFLELVLWFPHLLAANSSVVEMVLLGFPCCLDINGAIASQVADKTSPLEIPGRDPMPVNEFLKENFGFDHDFRVPVVFALLGWVFLFFFVFAYGIKFLNFVFANGKSIEVMDMLKI</sequence>
<evidence type="ECO:0000256" key="5">
    <source>
        <dbReference type="SAM" id="Phobius"/>
    </source>
</evidence>
<gene>
    <name evidence="7" type="primary">PDR2_21</name>
    <name evidence="7" type="ORF">CK203_004848</name>
</gene>
<protein>
    <submittedName>
        <fullName evidence="7">Pleiotropic drug resistance protein 2</fullName>
    </submittedName>
</protein>
<dbReference type="GO" id="GO:0140359">
    <property type="term" value="F:ABC-type transporter activity"/>
    <property type="evidence" value="ECO:0007669"/>
    <property type="project" value="InterPro"/>
</dbReference>
<dbReference type="AlphaFoldDB" id="A0A438KG69"/>
<feature type="transmembrane region" description="Helical" evidence="5">
    <location>
        <begin position="139"/>
        <end position="162"/>
    </location>
</feature>
<evidence type="ECO:0000256" key="4">
    <source>
        <dbReference type="ARBA" id="ARBA00023136"/>
    </source>
</evidence>
<dbReference type="PANTHER" id="PTHR48040:SF60">
    <property type="entry name" value="ABC TRANSPORTER DOMAIN-CONTAINING PROTEIN"/>
    <property type="match status" value="1"/>
</dbReference>
<evidence type="ECO:0000256" key="1">
    <source>
        <dbReference type="ARBA" id="ARBA00004141"/>
    </source>
</evidence>
<dbReference type="InterPro" id="IPR013525">
    <property type="entry name" value="ABC2_TM"/>
</dbReference>
<evidence type="ECO:0000256" key="2">
    <source>
        <dbReference type="ARBA" id="ARBA00022692"/>
    </source>
</evidence>
<reference evidence="7 8" key="1">
    <citation type="journal article" date="2018" name="PLoS Genet.">
        <title>Population sequencing reveals clonal diversity and ancestral inbreeding in the grapevine cultivar Chardonnay.</title>
        <authorList>
            <person name="Roach M.J."/>
            <person name="Johnson D.L."/>
            <person name="Bohlmann J."/>
            <person name="van Vuuren H.J."/>
            <person name="Jones S.J."/>
            <person name="Pretorius I.S."/>
            <person name="Schmidt S.A."/>
            <person name="Borneman A.R."/>
        </authorList>
    </citation>
    <scope>NUCLEOTIDE SEQUENCE [LARGE SCALE GENOMIC DNA]</scope>
    <source>
        <strain evidence="8">cv. Chardonnay</strain>
        <tissue evidence="7">Leaf</tissue>
    </source>
</reference>
<dbReference type="EMBL" id="QGNW01000007">
    <property type="protein sequence ID" value="RVX20209.1"/>
    <property type="molecule type" value="Genomic_DNA"/>
</dbReference>
<dbReference type="GO" id="GO:0016020">
    <property type="term" value="C:membrane"/>
    <property type="evidence" value="ECO:0007669"/>
    <property type="project" value="UniProtKB-SubCell"/>
</dbReference>
<feature type="transmembrane region" description="Helical" evidence="5">
    <location>
        <begin position="20"/>
        <end position="43"/>
    </location>
</feature>
<keyword evidence="2 5" id="KW-0812">Transmembrane</keyword>
<dbReference type="Proteomes" id="UP000288805">
    <property type="component" value="Unassembled WGS sequence"/>
</dbReference>
<dbReference type="Pfam" id="PF01061">
    <property type="entry name" value="ABC2_membrane"/>
    <property type="match status" value="1"/>
</dbReference>
<evidence type="ECO:0000313" key="8">
    <source>
        <dbReference type="Proteomes" id="UP000288805"/>
    </source>
</evidence>
<organism evidence="7 8">
    <name type="scientific">Vitis vinifera</name>
    <name type="common">Grape</name>
    <dbReference type="NCBI Taxonomy" id="29760"/>
    <lineage>
        <taxon>Eukaryota</taxon>
        <taxon>Viridiplantae</taxon>
        <taxon>Streptophyta</taxon>
        <taxon>Embryophyta</taxon>
        <taxon>Tracheophyta</taxon>
        <taxon>Spermatophyta</taxon>
        <taxon>Magnoliopsida</taxon>
        <taxon>eudicotyledons</taxon>
        <taxon>Gunneridae</taxon>
        <taxon>Pentapetalae</taxon>
        <taxon>rosids</taxon>
        <taxon>Vitales</taxon>
        <taxon>Vitaceae</taxon>
        <taxon>Viteae</taxon>
        <taxon>Vitis</taxon>
    </lineage>
</organism>
<evidence type="ECO:0000313" key="7">
    <source>
        <dbReference type="EMBL" id="RVX20209.1"/>
    </source>
</evidence>